<dbReference type="PANTHER" id="PTHR11220:SF1">
    <property type="entry name" value="HEME-BINDING PROTEIN 2"/>
    <property type="match status" value="1"/>
</dbReference>
<accession>A0ABZ2ZZP1</accession>
<dbReference type="Pfam" id="PF04832">
    <property type="entry name" value="SOUL"/>
    <property type="match status" value="2"/>
</dbReference>
<dbReference type="InterPro" id="IPR006917">
    <property type="entry name" value="SOUL_heme-bd"/>
</dbReference>
<dbReference type="InterPro" id="IPR011256">
    <property type="entry name" value="Reg_factor_effector_dom_sf"/>
</dbReference>
<organism evidence="2 3">
    <name type="scientific">Arthrobacter citreus</name>
    <dbReference type="NCBI Taxonomy" id="1670"/>
    <lineage>
        <taxon>Bacteria</taxon>
        <taxon>Bacillati</taxon>
        <taxon>Actinomycetota</taxon>
        <taxon>Actinomycetes</taxon>
        <taxon>Micrococcales</taxon>
        <taxon>Micrococcaceae</taxon>
        <taxon>Arthrobacter</taxon>
    </lineage>
</organism>
<dbReference type="Gene3D" id="3.20.80.10">
    <property type="entry name" value="Regulatory factor, effector binding domain"/>
    <property type="match status" value="1"/>
</dbReference>
<keyword evidence="3" id="KW-1185">Reference proteome</keyword>
<evidence type="ECO:0000256" key="1">
    <source>
        <dbReference type="SAM" id="MobiDB-lite"/>
    </source>
</evidence>
<evidence type="ECO:0000313" key="3">
    <source>
        <dbReference type="Proteomes" id="UP001448858"/>
    </source>
</evidence>
<evidence type="ECO:0000313" key="2">
    <source>
        <dbReference type="EMBL" id="WZP17151.1"/>
    </source>
</evidence>
<dbReference type="PANTHER" id="PTHR11220">
    <property type="entry name" value="HEME-BINDING PROTEIN-RELATED"/>
    <property type="match status" value="1"/>
</dbReference>
<feature type="compositionally biased region" description="Low complexity" evidence="1">
    <location>
        <begin position="63"/>
        <end position="76"/>
    </location>
</feature>
<dbReference type="SUPFAM" id="SSF55136">
    <property type="entry name" value="Probable bacterial effector-binding domain"/>
    <property type="match status" value="2"/>
</dbReference>
<name>A0ABZ2ZZP1_9MICC</name>
<dbReference type="Proteomes" id="UP001448858">
    <property type="component" value="Chromosome"/>
</dbReference>
<feature type="region of interest" description="Disordered" evidence="1">
    <location>
        <begin position="56"/>
        <end position="97"/>
    </location>
</feature>
<dbReference type="RefSeq" id="WP_342024747.1">
    <property type="nucleotide sequence ID" value="NZ_CP151657.1"/>
</dbReference>
<protein>
    <submittedName>
        <fullName evidence="2">Heme-binding protein</fullName>
    </submittedName>
</protein>
<gene>
    <name evidence="2" type="ORF">AAE021_06235</name>
</gene>
<sequence>MTEQQPYEVLGAFPGFELRLYPAHLVAQVTVHSVLGAAGSTAFRYLFGYISGQNTSGQHTPGQDTPAQDTPAQDTPAPDPAGELFGTQGAGSARPAQRIPMTAPVLLQAESLADTYTVAFVLPESMSINTAPTPDDPAVSLVVMPEARGAALGFAGRWTDRNCMDHARALGEAVASAGLTPQGHPRFALFDPPYKPWFLRRNEVIQPVL</sequence>
<proteinExistence type="predicted"/>
<reference evidence="2 3" key="1">
    <citation type="submission" date="2024-04" db="EMBL/GenBank/DDBJ databases">
        <title>Arthrobacter sp. from Plains bison fecal sample.</title>
        <authorList>
            <person name="Ruzzini A."/>
        </authorList>
    </citation>
    <scope>NUCLEOTIDE SEQUENCE [LARGE SCALE GENOMIC DNA]</scope>
    <source>
        <strain evidence="2 3">EINP1</strain>
    </source>
</reference>
<dbReference type="EMBL" id="CP151657">
    <property type="protein sequence ID" value="WZP17151.1"/>
    <property type="molecule type" value="Genomic_DNA"/>
</dbReference>